<proteinExistence type="predicted"/>
<dbReference type="EMBL" id="JXKH01000002">
    <property type="protein sequence ID" value="OJG19405.1"/>
    <property type="molecule type" value="Genomic_DNA"/>
</dbReference>
<dbReference type="GO" id="GO:0008324">
    <property type="term" value="F:monoatomic cation transmembrane transporter activity"/>
    <property type="evidence" value="ECO:0007669"/>
    <property type="project" value="InterPro"/>
</dbReference>
<keyword evidence="2" id="KW-0238">DNA-binding</keyword>
<dbReference type="GO" id="GO:0003677">
    <property type="term" value="F:DNA binding"/>
    <property type="evidence" value="ECO:0007669"/>
    <property type="project" value="UniProtKB-KW"/>
</dbReference>
<dbReference type="InterPro" id="IPR036390">
    <property type="entry name" value="WH_DNA-bd_sf"/>
</dbReference>
<dbReference type="RefSeq" id="WP_067389983.1">
    <property type="nucleotide sequence ID" value="NZ_JXKH01000002.1"/>
</dbReference>
<dbReference type="SMART" id="SM00345">
    <property type="entry name" value="HTH_GNTR"/>
    <property type="match status" value="1"/>
</dbReference>
<evidence type="ECO:0000259" key="4">
    <source>
        <dbReference type="PROSITE" id="PS50949"/>
    </source>
</evidence>
<dbReference type="Pfam" id="PF02080">
    <property type="entry name" value="TrkA_C"/>
    <property type="match status" value="1"/>
</dbReference>
<dbReference type="Gene3D" id="1.10.10.10">
    <property type="entry name" value="Winged helix-like DNA-binding domain superfamily/Winged helix DNA-binding domain"/>
    <property type="match status" value="1"/>
</dbReference>
<dbReference type="STRING" id="214095.RU97_GL000976"/>
<evidence type="ECO:0000313" key="7">
    <source>
        <dbReference type="Proteomes" id="UP000181884"/>
    </source>
</evidence>
<dbReference type="GO" id="GO:0045892">
    <property type="term" value="P:negative regulation of DNA-templated transcription"/>
    <property type="evidence" value="ECO:0007669"/>
    <property type="project" value="TreeGrafter"/>
</dbReference>
<sequence>MNRKIVKARYQQIAVELAERIVEGRYQVGDKIHARSTLASTFNVSPETARKAINVLVDLGIMEVKHGSGAYVASKDKAQSYLAQYRDVQSMKDIQQEIVATIETQQKEWQNLTGLVDQLINQTTRTHQLNPFLPFELVLTEEALHLEKTISELNLWQETEGTVVAIQTKEELLLSPGPYAMLHAGDILYFVGNEFALQRMTHFFYKN</sequence>
<dbReference type="PROSITE" id="PS51202">
    <property type="entry name" value="RCK_C"/>
    <property type="match status" value="1"/>
</dbReference>
<dbReference type="SUPFAM" id="SSF116726">
    <property type="entry name" value="TrkA C-terminal domain-like"/>
    <property type="match status" value="1"/>
</dbReference>
<evidence type="ECO:0000256" key="3">
    <source>
        <dbReference type="ARBA" id="ARBA00023163"/>
    </source>
</evidence>
<evidence type="ECO:0000259" key="5">
    <source>
        <dbReference type="PROSITE" id="PS51202"/>
    </source>
</evidence>
<feature type="domain" description="HTH gntR-type" evidence="4">
    <location>
        <begin position="7"/>
        <end position="75"/>
    </location>
</feature>
<dbReference type="Gene3D" id="3.30.70.1450">
    <property type="entry name" value="Regulator of K+ conductance, C-terminal domain"/>
    <property type="match status" value="1"/>
</dbReference>
<dbReference type="InterPro" id="IPR050679">
    <property type="entry name" value="Bact_HTH_transcr_reg"/>
</dbReference>
<organism evidence="6 7">
    <name type="scientific">Enterococcus canis</name>
    <dbReference type="NCBI Taxonomy" id="214095"/>
    <lineage>
        <taxon>Bacteria</taxon>
        <taxon>Bacillati</taxon>
        <taxon>Bacillota</taxon>
        <taxon>Bacilli</taxon>
        <taxon>Lactobacillales</taxon>
        <taxon>Enterococcaceae</taxon>
        <taxon>Enterococcus</taxon>
    </lineage>
</organism>
<evidence type="ECO:0000256" key="2">
    <source>
        <dbReference type="ARBA" id="ARBA00023125"/>
    </source>
</evidence>
<dbReference type="Pfam" id="PF00392">
    <property type="entry name" value="GntR"/>
    <property type="match status" value="1"/>
</dbReference>
<dbReference type="CDD" id="cd07377">
    <property type="entry name" value="WHTH_GntR"/>
    <property type="match status" value="1"/>
</dbReference>
<dbReference type="InterPro" id="IPR006037">
    <property type="entry name" value="RCK_C"/>
</dbReference>
<dbReference type="PANTHER" id="PTHR44846">
    <property type="entry name" value="MANNOSYL-D-GLYCERATE TRANSPORT/METABOLISM SYSTEM REPRESSOR MNGR-RELATED"/>
    <property type="match status" value="1"/>
</dbReference>
<reference evidence="6 7" key="1">
    <citation type="submission" date="2014-12" db="EMBL/GenBank/DDBJ databases">
        <title>Draft genome sequences of 29 type strains of Enterococci.</title>
        <authorList>
            <person name="Zhong Z."/>
            <person name="Sun Z."/>
            <person name="Liu W."/>
            <person name="Zhang W."/>
            <person name="Zhang H."/>
        </authorList>
    </citation>
    <scope>NUCLEOTIDE SEQUENCE [LARGE SCALE GENOMIC DNA]</scope>
    <source>
        <strain evidence="6 7">DSM 17029</strain>
    </source>
</reference>
<evidence type="ECO:0000256" key="1">
    <source>
        <dbReference type="ARBA" id="ARBA00023015"/>
    </source>
</evidence>
<accession>A0A1L8RI74</accession>
<dbReference type="PANTHER" id="PTHR44846:SF1">
    <property type="entry name" value="MANNOSYL-D-GLYCERATE TRANSPORT_METABOLISM SYSTEM REPRESSOR MNGR-RELATED"/>
    <property type="match status" value="1"/>
</dbReference>
<dbReference type="Proteomes" id="UP000181884">
    <property type="component" value="Unassembled WGS sequence"/>
</dbReference>
<evidence type="ECO:0000313" key="6">
    <source>
        <dbReference type="EMBL" id="OJG19405.1"/>
    </source>
</evidence>
<dbReference type="AlphaFoldDB" id="A0A1L8RI74"/>
<dbReference type="InterPro" id="IPR000524">
    <property type="entry name" value="Tscrpt_reg_HTH_GntR"/>
</dbReference>
<name>A0A1L8RI74_9ENTE</name>
<dbReference type="SUPFAM" id="SSF46785">
    <property type="entry name" value="Winged helix' DNA-binding domain"/>
    <property type="match status" value="1"/>
</dbReference>
<dbReference type="GO" id="GO:0006813">
    <property type="term" value="P:potassium ion transport"/>
    <property type="evidence" value="ECO:0007669"/>
    <property type="project" value="InterPro"/>
</dbReference>
<keyword evidence="7" id="KW-1185">Reference proteome</keyword>
<dbReference type="InterPro" id="IPR036388">
    <property type="entry name" value="WH-like_DNA-bd_sf"/>
</dbReference>
<keyword evidence="3" id="KW-0804">Transcription</keyword>
<feature type="domain" description="RCK C-terminal" evidence="5">
    <location>
        <begin position="122"/>
        <end position="206"/>
    </location>
</feature>
<protein>
    <submittedName>
        <fullName evidence="6">GntR family transcriptional regulator</fullName>
    </submittedName>
</protein>
<dbReference type="PROSITE" id="PS50949">
    <property type="entry name" value="HTH_GNTR"/>
    <property type="match status" value="1"/>
</dbReference>
<comment type="caution">
    <text evidence="6">The sequence shown here is derived from an EMBL/GenBank/DDBJ whole genome shotgun (WGS) entry which is preliminary data.</text>
</comment>
<dbReference type="InterPro" id="IPR036721">
    <property type="entry name" value="RCK_C_sf"/>
</dbReference>
<keyword evidence="1" id="KW-0805">Transcription regulation</keyword>
<gene>
    <name evidence="6" type="ORF">RU97_GL000976</name>
</gene>
<dbReference type="GO" id="GO:0003700">
    <property type="term" value="F:DNA-binding transcription factor activity"/>
    <property type="evidence" value="ECO:0007669"/>
    <property type="project" value="InterPro"/>
</dbReference>